<dbReference type="InterPro" id="IPR002018">
    <property type="entry name" value="CarbesteraseB"/>
</dbReference>
<feature type="region of interest" description="Disordered" evidence="3">
    <location>
        <begin position="625"/>
        <end position="649"/>
    </location>
</feature>
<feature type="region of interest" description="Disordered" evidence="3">
    <location>
        <begin position="1"/>
        <end position="22"/>
    </location>
</feature>
<proteinExistence type="inferred from homology"/>
<evidence type="ECO:0000256" key="1">
    <source>
        <dbReference type="ARBA" id="ARBA00005964"/>
    </source>
</evidence>
<evidence type="ECO:0000259" key="4">
    <source>
        <dbReference type="Pfam" id="PF00135"/>
    </source>
</evidence>
<evidence type="ECO:0000256" key="2">
    <source>
        <dbReference type="ARBA" id="ARBA00022801"/>
    </source>
</evidence>
<comment type="similarity">
    <text evidence="1">Belongs to the type-B carboxylesterase/lipase family.</text>
</comment>
<dbReference type="AlphaFoldDB" id="A0AAN6E285"/>
<feature type="domain" description="Carboxylesterase type B" evidence="4">
    <location>
        <begin position="26"/>
        <end position="324"/>
    </location>
</feature>
<dbReference type="EMBL" id="MU404351">
    <property type="protein sequence ID" value="KAI1616874.1"/>
    <property type="molecule type" value="Genomic_DNA"/>
</dbReference>
<dbReference type="PANTHER" id="PTHR43142">
    <property type="entry name" value="CARBOXYLIC ESTER HYDROLASE"/>
    <property type="match status" value="1"/>
</dbReference>
<organism evidence="5 6">
    <name type="scientific">Exophiala viscosa</name>
    <dbReference type="NCBI Taxonomy" id="2486360"/>
    <lineage>
        <taxon>Eukaryota</taxon>
        <taxon>Fungi</taxon>
        <taxon>Dikarya</taxon>
        <taxon>Ascomycota</taxon>
        <taxon>Pezizomycotina</taxon>
        <taxon>Eurotiomycetes</taxon>
        <taxon>Chaetothyriomycetidae</taxon>
        <taxon>Chaetothyriales</taxon>
        <taxon>Herpotrichiellaceae</taxon>
        <taxon>Exophiala</taxon>
    </lineage>
</organism>
<dbReference type="SUPFAM" id="SSF53474">
    <property type="entry name" value="alpha/beta-Hydrolases"/>
    <property type="match status" value="1"/>
</dbReference>
<accession>A0AAN6E285</accession>
<sequence>MASTASSSTPTRTTYTGPTHTYTHPQLGSLTGRLVSSKHFKESTTVQFCSIPFASVPKRFAPCEPLTTIPSDFDGRPHRNFTQFGAACPQIGGTTARWFEAYGGKLDDDHGIEFNEFTCLTMTISVPEPHLAALANGDNPPSLPILLYLYGGGAQEGVGHVDGLHSNAPLAAYAASISLPVITINIGYRLNWLGSLACQDILEEYPADPGTSPHGPFNHYIQDQRTAFSWIQKFIGGFGGDASNITAFGESAGSMLLVYHICGSTEPLFKRAILLSGVVMGHMSLQEKEAEYQGLLKQFKITGATASERLEKLRQIPAEALVQYPGAHILLVAEDAPGVKIPQPLFARGPVTYTSQMSLIQSCEWLEDIILGDDFLEGYALRESLRAVPAAGFVGVVKASLPEPQAVGLLEAYDIPTTVEAAWEMDPNLFFGNLTYVIGDIMFSAPYDMLCNMLGQHDSGKQRKIYRYAFGLSNPFPGSDHSFVTGHHFVEILFIFLTLLDRYPKHRDNWLAKQACETARRWITFAHGKQPWDEYLVDEDETQAKIAVCDDLQGWTVKTVAQDEEESKSYPWGPRRYAGWRAYHAALESLREPGVSQDVWEMKVHGARMQIFMYALMQGRVQQQAPEASDAETKRDIAVGEQLSSTLTD</sequence>
<name>A0AAN6E285_9EURO</name>
<dbReference type="Gene3D" id="3.40.50.1820">
    <property type="entry name" value="alpha/beta hydrolase"/>
    <property type="match status" value="1"/>
</dbReference>
<keyword evidence="2 5" id="KW-0378">Hydrolase</keyword>
<dbReference type="Proteomes" id="UP001203852">
    <property type="component" value="Unassembled WGS sequence"/>
</dbReference>
<dbReference type="GO" id="GO:0016787">
    <property type="term" value="F:hydrolase activity"/>
    <property type="evidence" value="ECO:0007669"/>
    <property type="project" value="UniProtKB-KW"/>
</dbReference>
<protein>
    <submittedName>
        <fullName evidence="5">Alpha/Beta hydrolase protein</fullName>
    </submittedName>
</protein>
<dbReference type="PANTHER" id="PTHR43142:SF1">
    <property type="entry name" value="CARBOXYLIC ESTER HYDROLASE"/>
    <property type="match status" value="1"/>
</dbReference>
<dbReference type="InterPro" id="IPR029058">
    <property type="entry name" value="AB_hydrolase_fold"/>
</dbReference>
<evidence type="ECO:0000313" key="5">
    <source>
        <dbReference type="EMBL" id="KAI1616874.1"/>
    </source>
</evidence>
<evidence type="ECO:0000256" key="3">
    <source>
        <dbReference type="SAM" id="MobiDB-lite"/>
    </source>
</evidence>
<dbReference type="Pfam" id="PF00135">
    <property type="entry name" value="COesterase"/>
    <property type="match status" value="1"/>
</dbReference>
<keyword evidence="6" id="KW-1185">Reference proteome</keyword>
<evidence type="ECO:0000313" key="6">
    <source>
        <dbReference type="Proteomes" id="UP001203852"/>
    </source>
</evidence>
<reference evidence="5" key="1">
    <citation type="journal article" date="2022" name="bioRxiv">
        <title>Deciphering the potential niche of two novel black yeast fungi from a biological soil crust based on their genomes, phenotypes, and melanin regulation.</title>
        <authorList>
            <consortium name="DOE Joint Genome Institute"/>
            <person name="Carr E.C."/>
            <person name="Barton Q."/>
            <person name="Grambo S."/>
            <person name="Sullivan M."/>
            <person name="Renfro C.M."/>
            <person name="Kuo A."/>
            <person name="Pangilinan J."/>
            <person name="Lipzen A."/>
            <person name="Keymanesh K."/>
            <person name="Savage E."/>
            <person name="Barry K."/>
            <person name="Grigoriev I.V."/>
            <person name="Riekhof W.R."/>
            <person name="Harris S.S."/>
        </authorList>
    </citation>
    <scope>NUCLEOTIDE SEQUENCE</scope>
    <source>
        <strain evidence="5">JF 03-4F</strain>
    </source>
</reference>
<gene>
    <name evidence="5" type="ORF">EDD36DRAFT_147957</name>
</gene>
<comment type="caution">
    <text evidence="5">The sequence shown here is derived from an EMBL/GenBank/DDBJ whole genome shotgun (WGS) entry which is preliminary data.</text>
</comment>